<dbReference type="AlphaFoldDB" id="A0AA36NBA1"/>
<accession>A0AA36NBA1</accession>
<reference evidence="2" key="1">
    <citation type="submission" date="2023-08" db="EMBL/GenBank/DDBJ databases">
        <authorList>
            <person name="Chen Y."/>
            <person name="Shah S."/>
            <person name="Dougan E. K."/>
            <person name="Thang M."/>
            <person name="Chan C."/>
        </authorList>
    </citation>
    <scope>NUCLEOTIDE SEQUENCE</scope>
</reference>
<keyword evidence="3" id="KW-1185">Reference proteome</keyword>
<dbReference type="Proteomes" id="UP001178507">
    <property type="component" value="Unassembled WGS sequence"/>
</dbReference>
<evidence type="ECO:0000313" key="3">
    <source>
        <dbReference type="Proteomes" id="UP001178507"/>
    </source>
</evidence>
<name>A0AA36NBA1_9DINO</name>
<sequence length="163" mass="18743">MAARGGSTRMREWWWLGFDQKLPISPEQWKPYDPNVQYHLTASWNAMLMEDRHEGILLDLAVFTDPPQPYQVWRGDPVEVNNQKEELCGHLAIAGYPKALWELPKQMLPASPASKHGKVIGGFYQVHQDSLQDLEALHRYLSDPNSPSRPPGLRNPRRRGHLD</sequence>
<proteinExistence type="predicted"/>
<evidence type="ECO:0000313" key="2">
    <source>
        <dbReference type="EMBL" id="CAJ1396038.1"/>
    </source>
</evidence>
<feature type="region of interest" description="Disordered" evidence="1">
    <location>
        <begin position="141"/>
        <end position="163"/>
    </location>
</feature>
<protein>
    <submittedName>
        <fullName evidence="2">Uncharacterized protein</fullName>
    </submittedName>
</protein>
<evidence type="ECO:0000256" key="1">
    <source>
        <dbReference type="SAM" id="MobiDB-lite"/>
    </source>
</evidence>
<gene>
    <name evidence="2" type="ORF">EVOR1521_LOCUS20326</name>
</gene>
<organism evidence="2 3">
    <name type="scientific">Effrenium voratum</name>
    <dbReference type="NCBI Taxonomy" id="2562239"/>
    <lineage>
        <taxon>Eukaryota</taxon>
        <taxon>Sar</taxon>
        <taxon>Alveolata</taxon>
        <taxon>Dinophyceae</taxon>
        <taxon>Suessiales</taxon>
        <taxon>Symbiodiniaceae</taxon>
        <taxon>Effrenium</taxon>
    </lineage>
</organism>
<dbReference type="EMBL" id="CAUJNA010003216">
    <property type="protein sequence ID" value="CAJ1396038.1"/>
    <property type="molecule type" value="Genomic_DNA"/>
</dbReference>
<comment type="caution">
    <text evidence="2">The sequence shown here is derived from an EMBL/GenBank/DDBJ whole genome shotgun (WGS) entry which is preliminary data.</text>
</comment>